<feature type="domain" description="C3H1-type" evidence="2">
    <location>
        <begin position="860"/>
        <end position="886"/>
    </location>
</feature>
<dbReference type="PROSITE" id="PS50103">
    <property type="entry name" value="ZF_C3H1"/>
    <property type="match status" value="5"/>
</dbReference>
<dbReference type="InterPro" id="IPR000571">
    <property type="entry name" value="Znf_CCCH"/>
</dbReference>
<evidence type="ECO:0000256" key="1">
    <source>
        <dbReference type="PROSITE-ProRule" id="PRU00723"/>
    </source>
</evidence>
<dbReference type="Pfam" id="PF14608">
    <property type="entry name" value="zf-CCCH_2"/>
    <property type="match status" value="3"/>
</dbReference>
<name>A0A8X6UZN1_TRICX</name>
<dbReference type="Pfam" id="PF00642">
    <property type="entry name" value="zf-CCCH"/>
    <property type="match status" value="1"/>
</dbReference>
<dbReference type="PANTHER" id="PTHR46156:SF1">
    <property type="entry name" value="ZINC FINGER CCCH DOMAIN-CONTAINING PROTEIN 3"/>
    <property type="match status" value="1"/>
</dbReference>
<sequence>MFGKLVIEAEKWYLVQLYTKLKERELRLCPNIRFMATMKMKDAEKAALQHELKFYTNLLENHEKKMLIMKNACTKASLPDLNGNVTRNARISTQNFLTVPTNFVSSNKSTKCLNVASTNTMHKRFIGCNTFFQKQKVSDIESKATFHESTVLQNQLKRYPYNYNSGMSNKYTSKPINNIKASLQNNMLTKKNNVDSQKKLNPICNPPKCNPPVLTSQELVAEIKILTEQLKQKSKNISPSKKADYVMINSSTKNQLNFQSNAKISVQHEHKVYKKTSPFKKNSNVNILHASMDILLNGEANVSKSVSVASKLSANSNLRLNENINEGCKINLSDSTSNPSMKPKPIVENKNKSVDALSKPNLKMSLNSVNNIKKSSKPLHGNTHLKTPVKTKLIRKHSNSIKKVGKRTKLISSKYKIINKKSPCVQIATSGKPVLKSLKNTSKFNKLSNSNRKWTSTKLKVNSSTPIAKTSKLNSKYKVVNESDILLESCINKNSALKKKRLSVVSSYPNASRILNYSGNTSVIKKVCTPTKPNYGGINKNRLKSGAARSSLKKPAIYLTPKKTHSQSSKYKVVNKSSSSVNKISKGAIINSNKLSDFHNSSMDLDLLLELAAEKNKSVNNDELILSPRKHVLTKRIYKSKNAIVNRNAQSAQYKAVKMIKTKYSSILNKHSWQRQTALKKFVSTKFYKGNRLNASFQRKMLTSPPDDRKNKRHFSKYKTGVRNPSSYFAQKSCRRRYLASKDKYAFVYSGSFQSPKAYKRNTKYQKISLKTPCKSKLTVPLSKSLASRVLNRSINRVLTASKKASKTNRYCMFYNRFGRCNKGVKCPFVHDPKKIAVCTRFLRGTCKTENCPFSHEICPGKMAICSFFLLGSCTKIDCPYRHETLAPDAKLCKAFVQGYCPEGKECKKAHILVCPQFIQGNCKKGDTCAFPHPPSKERKNVSKTVEKNENPKAIEKDEDPKEIEDVLLEKMSRYFEPLCEQVNVDKSNNSVVVPRIHSLPEQPAYIAFST</sequence>
<keyword evidence="4" id="KW-1185">Reference proteome</keyword>
<evidence type="ECO:0000313" key="3">
    <source>
        <dbReference type="EMBL" id="GFX93778.1"/>
    </source>
</evidence>
<accession>A0A8X6UZN1</accession>
<comment type="caution">
    <text evidence="3">The sequence shown here is derived from an EMBL/GenBank/DDBJ whole genome shotgun (WGS) entry which is preliminary data.</text>
</comment>
<evidence type="ECO:0000313" key="4">
    <source>
        <dbReference type="Proteomes" id="UP000887159"/>
    </source>
</evidence>
<keyword evidence="1" id="KW-0479">Metal-binding</keyword>
<feature type="domain" description="C3H1-type" evidence="2">
    <location>
        <begin position="838"/>
        <end position="859"/>
    </location>
</feature>
<reference evidence="3" key="1">
    <citation type="submission" date="2020-08" db="EMBL/GenBank/DDBJ databases">
        <title>Multicomponent nature underlies the extraordinary mechanical properties of spider dragline silk.</title>
        <authorList>
            <person name="Kono N."/>
            <person name="Nakamura H."/>
            <person name="Mori M."/>
            <person name="Yoshida Y."/>
            <person name="Ohtoshi R."/>
            <person name="Malay A.D."/>
            <person name="Moran D.A.P."/>
            <person name="Tomita M."/>
            <person name="Numata K."/>
            <person name="Arakawa K."/>
        </authorList>
    </citation>
    <scope>NUCLEOTIDE SEQUENCE</scope>
</reference>
<dbReference type="EMBL" id="BMAU01021175">
    <property type="protein sequence ID" value="GFX93778.1"/>
    <property type="molecule type" value="Genomic_DNA"/>
</dbReference>
<proteinExistence type="predicted"/>
<feature type="domain" description="C3H1-type" evidence="2">
    <location>
        <begin position="806"/>
        <end position="834"/>
    </location>
</feature>
<dbReference type="Proteomes" id="UP000887159">
    <property type="component" value="Unassembled WGS sequence"/>
</dbReference>
<dbReference type="GO" id="GO:0005634">
    <property type="term" value="C:nucleus"/>
    <property type="evidence" value="ECO:0007669"/>
    <property type="project" value="TreeGrafter"/>
</dbReference>
<organism evidence="3 4">
    <name type="scientific">Trichonephila clavipes</name>
    <name type="common">Golden silk orbweaver</name>
    <name type="synonym">Nephila clavipes</name>
    <dbReference type="NCBI Taxonomy" id="2585209"/>
    <lineage>
        <taxon>Eukaryota</taxon>
        <taxon>Metazoa</taxon>
        <taxon>Ecdysozoa</taxon>
        <taxon>Arthropoda</taxon>
        <taxon>Chelicerata</taxon>
        <taxon>Arachnida</taxon>
        <taxon>Araneae</taxon>
        <taxon>Araneomorphae</taxon>
        <taxon>Entelegynae</taxon>
        <taxon>Araneoidea</taxon>
        <taxon>Nephilidae</taxon>
        <taxon>Trichonephila</taxon>
    </lineage>
</organism>
<dbReference type="GO" id="GO:0008270">
    <property type="term" value="F:zinc ion binding"/>
    <property type="evidence" value="ECO:0007669"/>
    <property type="project" value="UniProtKB-KW"/>
</dbReference>
<feature type="zinc finger region" description="C3H1-type" evidence="1">
    <location>
        <begin position="806"/>
        <end position="834"/>
    </location>
</feature>
<protein>
    <submittedName>
        <fullName evidence="3">Zinc finger CCCH domain-containing protein 3</fullName>
    </submittedName>
</protein>
<feature type="zinc finger region" description="C3H1-type" evidence="1">
    <location>
        <begin position="838"/>
        <end position="859"/>
    </location>
</feature>
<feature type="zinc finger region" description="C3H1-type" evidence="1">
    <location>
        <begin position="914"/>
        <end position="936"/>
    </location>
</feature>
<dbReference type="PANTHER" id="PTHR46156">
    <property type="entry name" value="CCCH ZINGC FINGER"/>
    <property type="match status" value="1"/>
</dbReference>
<dbReference type="SMART" id="SM00356">
    <property type="entry name" value="ZnF_C3H1"/>
    <property type="match status" value="5"/>
</dbReference>
<feature type="zinc finger region" description="C3H1-type" evidence="1">
    <location>
        <begin position="860"/>
        <end position="886"/>
    </location>
</feature>
<dbReference type="Gene3D" id="4.10.1000.10">
    <property type="entry name" value="Zinc finger, CCCH-type"/>
    <property type="match status" value="2"/>
</dbReference>
<feature type="domain" description="C3H1-type" evidence="2">
    <location>
        <begin position="914"/>
        <end position="936"/>
    </location>
</feature>
<keyword evidence="1" id="KW-0862">Zinc</keyword>
<feature type="domain" description="C3H1-type" evidence="2">
    <location>
        <begin position="887"/>
        <end position="913"/>
    </location>
</feature>
<gene>
    <name evidence="3" type="primary">ZC3H3</name>
    <name evidence="3" type="ORF">TNCV_1589541</name>
</gene>
<keyword evidence="1" id="KW-0863">Zinc-finger</keyword>
<evidence type="ECO:0000259" key="2">
    <source>
        <dbReference type="PROSITE" id="PS50103"/>
    </source>
</evidence>
<feature type="zinc finger region" description="C3H1-type" evidence="1">
    <location>
        <begin position="887"/>
        <end position="913"/>
    </location>
</feature>
<dbReference type="AlphaFoldDB" id="A0A8X6UZN1"/>